<sequence length="98" mass="11076">MMDSNKKDRLSQEQQGALAGWLAERNARMAALGHTPPIEGTLDDRLRALDSAFETSPNRDNELAQENHELRRTVQIYEEAIRQLLSGQLPNRHDAPEA</sequence>
<keyword evidence="2" id="KW-1185">Reference proteome</keyword>
<organism evidence="1 2">
    <name type="scientific">Streptomyces albipurpureus</name>
    <dbReference type="NCBI Taxonomy" id="2897419"/>
    <lineage>
        <taxon>Bacteria</taxon>
        <taxon>Bacillati</taxon>
        <taxon>Actinomycetota</taxon>
        <taxon>Actinomycetes</taxon>
        <taxon>Kitasatosporales</taxon>
        <taxon>Streptomycetaceae</taxon>
        <taxon>Streptomyces</taxon>
    </lineage>
</organism>
<dbReference type="Proteomes" id="UP001431429">
    <property type="component" value="Unassembled WGS sequence"/>
</dbReference>
<name>A0ABT0UKB4_9ACTN</name>
<comment type="caution">
    <text evidence="1">The sequence shown here is derived from an EMBL/GenBank/DDBJ whole genome shotgun (WGS) entry which is preliminary data.</text>
</comment>
<evidence type="ECO:0000313" key="2">
    <source>
        <dbReference type="Proteomes" id="UP001431429"/>
    </source>
</evidence>
<accession>A0ABT0UKB4</accession>
<reference evidence="1" key="1">
    <citation type="submission" date="2022-06" db="EMBL/GenBank/DDBJ databases">
        <title>Genome public.</title>
        <authorList>
            <person name="Sun Q."/>
        </authorList>
    </citation>
    <scope>NUCLEOTIDE SEQUENCE</scope>
    <source>
        <strain evidence="1">CWNU-1</strain>
    </source>
</reference>
<dbReference type="RefSeq" id="WP_250919128.1">
    <property type="nucleotide sequence ID" value="NZ_JAMQAW010000008.1"/>
</dbReference>
<protein>
    <submittedName>
        <fullName evidence="1">Uncharacterized protein</fullName>
    </submittedName>
</protein>
<evidence type="ECO:0000313" key="1">
    <source>
        <dbReference type="EMBL" id="MCM2388801.1"/>
    </source>
</evidence>
<gene>
    <name evidence="1" type="ORF">NBG84_10945</name>
</gene>
<dbReference type="EMBL" id="JAMQAW010000008">
    <property type="protein sequence ID" value="MCM2388801.1"/>
    <property type="molecule type" value="Genomic_DNA"/>
</dbReference>
<proteinExistence type="predicted"/>